<evidence type="ECO:0000256" key="4">
    <source>
        <dbReference type="RuleBase" id="RU362118"/>
    </source>
</evidence>
<dbReference type="InterPro" id="IPR015422">
    <property type="entry name" value="PyrdxlP-dep_Trfase_small"/>
</dbReference>
<dbReference type="InterPro" id="IPR015424">
    <property type="entry name" value="PyrdxlP-dep_Trfase"/>
</dbReference>
<dbReference type="Pfam" id="PF01053">
    <property type="entry name" value="Cys_Met_Meta_PP"/>
    <property type="match status" value="1"/>
</dbReference>
<dbReference type="InterPro" id="IPR054542">
    <property type="entry name" value="Cys_met_metab_PP"/>
</dbReference>
<comment type="cofactor">
    <cofactor evidence="1 4">
        <name>pyridoxal 5'-phosphate</name>
        <dbReference type="ChEBI" id="CHEBI:597326"/>
    </cofactor>
</comment>
<keyword evidence="7" id="KW-1185">Reference proteome</keyword>
<name>A0ABV6TY55_9ACTN</name>
<dbReference type="EMBL" id="JBHMQT010000003">
    <property type="protein sequence ID" value="MFC0861140.1"/>
    <property type="molecule type" value="Genomic_DNA"/>
</dbReference>
<evidence type="ECO:0000256" key="3">
    <source>
        <dbReference type="ARBA" id="ARBA00022898"/>
    </source>
</evidence>
<dbReference type="CDD" id="cd00614">
    <property type="entry name" value="CGS_like"/>
    <property type="match status" value="1"/>
</dbReference>
<feature type="compositionally biased region" description="Basic and acidic residues" evidence="5">
    <location>
        <begin position="1"/>
        <end position="10"/>
    </location>
</feature>
<dbReference type="Proteomes" id="UP001589870">
    <property type="component" value="Unassembled WGS sequence"/>
</dbReference>
<dbReference type="InterPro" id="IPR000277">
    <property type="entry name" value="Cys/Met-Metab_PyrdxlP-dep_enz"/>
</dbReference>
<comment type="similarity">
    <text evidence="2 4">Belongs to the trans-sulfuration enzymes family.</text>
</comment>
<keyword evidence="3 4" id="KW-0663">Pyridoxal phosphate</keyword>
<evidence type="ECO:0000256" key="1">
    <source>
        <dbReference type="ARBA" id="ARBA00001933"/>
    </source>
</evidence>
<dbReference type="SUPFAM" id="SSF53383">
    <property type="entry name" value="PLP-dependent transferases"/>
    <property type="match status" value="1"/>
</dbReference>
<dbReference type="PANTHER" id="PTHR11808">
    <property type="entry name" value="TRANS-SULFURATION ENZYME FAMILY MEMBER"/>
    <property type="match status" value="1"/>
</dbReference>
<evidence type="ECO:0000256" key="5">
    <source>
        <dbReference type="SAM" id="MobiDB-lite"/>
    </source>
</evidence>
<dbReference type="PIRSF" id="PIRSF001434">
    <property type="entry name" value="CGS"/>
    <property type="match status" value="1"/>
</dbReference>
<dbReference type="InterPro" id="IPR015421">
    <property type="entry name" value="PyrdxlP-dep_Trfase_major"/>
</dbReference>
<dbReference type="PANTHER" id="PTHR11808:SF85">
    <property type="entry name" value="CYSTATHIONINE GAMMA-LYASE-RELATED"/>
    <property type="match status" value="1"/>
</dbReference>
<dbReference type="PROSITE" id="PS00868">
    <property type="entry name" value="CYS_MET_METAB_PP"/>
    <property type="match status" value="1"/>
</dbReference>
<proteinExistence type="inferred from homology"/>
<evidence type="ECO:0000313" key="7">
    <source>
        <dbReference type="Proteomes" id="UP001589870"/>
    </source>
</evidence>
<dbReference type="Gene3D" id="3.90.1150.10">
    <property type="entry name" value="Aspartate Aminotransferase, domain 1"/>
    <property type="match status" value="1"/>
</dbReference>
<dbReference type="Gene3D" id="3.40.640.10">
    <property type="entry name" value="Type I PLP-dependent aspartate aminotransferase-like (Major domain)"/>
    <property type="match status" value="1"/>
</dbReference>
<protein>
    <submittedName>
        <fullName evidence="6">Trans-sulfuration enzyme family protein</fullName>
    </submittedName>
</protein>
<evidence type="ECO:0000313" key="6">
    <source>
        <dbReference type="EMBL" id="MFC0861140.1"/>
    </source>
</evidence>
<reference evidence="6 7" key="1">
    <citation type="submission" date="2024-09" db="EMBL/GenBank/DDBJ databases">
        <authorList>
            <person name="Sun Q."/>
            <person name="Mori K."/>
        </authorList>
    </citation>
    <scope>NUCLEOTIDE SEQUENCE [LARGE SCALE GENOMIC DNA]</scope>
    <source>
        <strain evidence="6 7">TBRC 1851</strain>
    </source>
</reference>
<sequence length="394" mass="41127">MSPLHPETRAVHLPRPDLNGGRPISTPIYQTSGFALANPEVFADGMSRPDGAFVYGRHSNPTVRAMEEAVAGLEGGVAAVGTGSGMGAINSVLLGLLRPGDHMIAQRALYGGTAAMLADLAARFGVEITYVTEDDPAAVRAAVRPTSRLLYLETIANPMTQVADLPGMCDAAREAGLVTVVDNTFASPALCRPIEHGVDVVVHSATKYLSGHSDVLAGVAVFASAELYREVWSYAVKLGVTADPFAAWLVLRGLQTLPLRMERHCANTRVLATRLAEHPAVAAVHWPGLPSHPSYGLAAKLLPDFGGVFSFDLAGGRAAGEAFMRAVRLALLAPSLGGVETLVMHPATTSHRSLGPAELAAAGIGEGTVRVAVGIEHAEDLWADFEQALGEGAA</sequence>
<gene>
    <name evidence="6" type="ORF">ACFHYQ_02390</name>
</gene>
<accession>A0ABV6TY55</accession>
<comment type="caution">
    <text evidence="6">The sequence shown here is derived from an EMBL/GenBank/DDBJ whole genome shotgun (WGS) entry which is preliminary data.</text>
</comment>
<organism evidence="6 7">
    <name type="scientific">Sphaerimonospora cavernae</name>
    <dbReference type="NCBI Taxonomy" id="1740611"/>
    <lineage>
        <taxon>Bacteria</taxon>
        <taxon>Bacillati</taxon>
        <taxon>Actinomycetota</taxon>
        <taxon>Actinomycetes</taxon>
        <taxon>Streptosporangiales</taxon>
        <taxon>Streptosporangiaceae</taxon>
        <taxon>Sphaerimonospora</taxon>
    </lineage>
</organism>
<feature type="region of interest" description="Disordered" evidence="5">
    <location>
        <begin position="1"/>
        <end position="22"/>
    </location>
</feature>
<dbReference type="RefSeq" id="WP_394299372.1">
    <property type="nucleotide sequence ID" value="NZ_JBHMQT010000003.1"/>
</dbReference>
<evidence type="ECO:0000256" key="2">
    <source>
        <dbReference type="ARBA" id="ARBA00009077"/>
    </source>
</evidence>